<dbReference type="CDD" id="cd14686">
    <property type="entry name" value="bZIP"/>
    <property type="match status" value="1"/>
</dbReference>
<feature type="coiled-coil region" evidence="1">
    <location>
        <begin position="72"/>
        <end position="120"/>
    </location>
</feature>
<evidence type="ECO:0000313" key="4">
    <source>
        <dbReference type="EMBL" id="WFD42126.1"/>
    </source>
</evidence>
<dbReference type="Gene3D" id="1.20.5.170">
    <property type="match status" value="1"/>
</dbReference>
<dbReference type="AlphaFoldDB" id="A0AAF0F399"/>
<gene>
    <name evidence="4" type="ORF">MPSI1_000765</name>
</gene>
<name>A0AAF0F399_9BASI</name>
<feature type="compositionally biased region" description="Low complexity" evidence="2">
    <location>
        <begin position="41"/>
        <end position="55"/>
    </location>
</feature>
<reference evidence="4" key="1">
    <citation type="submission" date="2023-02" db="EMBL/GenBank/DDBJ databases">
        <title>Mating type loci evolution in Malassezia.</title>
        <authorList>
            <person name="Coelho M.A."/>
        </authorList>
    </citation>
    <scope>NUCLEOTIDE SEQUENCE</scope>
    <source>
        <strain evidence="4">CBS 14136</strain>
    </source>
</reference>
<feature type="region of interest" description="Disordered" evidence="2">
    <location>
        <begin position="38"/>
        <end position="62"/>
    </location>
</feature>
<evidence type="ECO:0000259" key="3">
    <source>
        <dbReference type="PROSITE" id="PS50217"/>
    </source>
</evidence>
<evidence type="ECO:0000313" key="5">
    <source>
        <dbReference type="Proteomes" id="UP001214628"/>
    </source>
</evidence>
<feature type="domain" description="BZIP" evidence="3">
    <location>
        <begin position="61"/>
        <end position="124"/>
    </location>
</feature>
<feature type="region of interest" description="Disordered" evidence="2">
    <location>
        <begin position="167"/>
        <end position="198"/>
    </location>
</feature>
<feature type="compositionally biased region" description="Low complexity" evidence="2">
    <location>
        <begin position="174"/>
        <end position="193"/>
    </location>
</feature>
<organism evidence="4 5">
    <name type="scientific">Malassezia psittaci</name>
    <dbReference type="NCBI Taxonomy" id="1821823"/>
    <lineage>
        <taxon>Eukaryota</taxon>
        <taxon>Fungi</taxon>
        <taxon>Dikarya</taxon>
        <taxon>Basidiomycota</taxon>
        <taxon>Ustilaginomycotina</taxon>
        <taxon>Malasseziomycetes</taxon>
        <taxon>Malasseziales</taxon>
        <taxon>Malasseziaceae</taxon>
        <taxon>Malassezia</taxon>
    </lineage>
</organism>
<accession>A0AAF0F399</accession>
<keyword evidence="5" id="KW-1185">Reference proteome</keyword>
<dbReference type="PROSITE" id="PS50217">
    <property type="entry name" value="BZIP"/>
    <property type="match status" value="1"/>
</dbReference>
<dbReference type="Pfam" id="PF07716">
    <property type="entry name" value="bZIP_2"/>
    <property type="match status" value="1"/>
</dbReference>
<dbReference type="Proteomes" id="UP001214628">
    <property type="component" value="Chromosome 1"/>
</dbReference>
<evidence type="ECO:0000256" key="2">
    <source>
        <dbReference type="SAM" id="MobiDB-lite"/>
    </source>
</evidence>
<keyword evidence="1" id="KW-0175">Coiled coil</keyword>
<dbReference type="InterPro" id="IPR004827">
    <property type="entry name" value="bZIP"/>
</dbReference>
<dbReference type="SMART" id="SM00338">
    <property type="entry name" value="BRLZ"/>
    <property type="match status" value="1"/>
</dbReference>
<protein>
    <recommendedName>
        <fullName evidence="3">BZIP domain-containing protein</fullName>
    </recommendedName>
</protein>
<sequence length="386" mass="41823">MATIQSPAIDPSVLVRSASVGTPTNSSVCVGAKRRAHQAELSDSTCSSSYSSSLSSEEEKKARLIARQQRNRQSAQISREKKKAHIEQLEQEVQLLRDEKQSWHKREIEQKQQREELEERVVYLDSKVHTLEALLVQFVQQQQQQDMPDTTGQPTTLSQLISSSALPTNLHSGETSCSSTEAASAAPHLPSSSEGDQHTAKHQLFSYVLGPAAGATIFDESEQNGESTGPDSAITANNGSSIAGWLDHMFTTGPEVDSDRSTEPFATAESVVCRSPEAGIQDSITDPNRPAFYGSPNALEPITHTVNTDVDLDLLLSSLTPGDTTTTPDMLSCDATPSSHHALDTLEDPTCLFPTYDTLNPEMLTDTLSVPLDKSLFCVSDPTILV</sequence>
<dbReference type="GO" id="GO:0003700">
    <property type="term" value="F:DNA-binding transcription factor activity"/>
    <property type="evidence" value="ECO:0007669"/>
    <property type="project" value="InterPro"/>
</dbReference>
<dbReference type="SUPFAM" id="SSF57959">
    <property type="entry name" value="Leucine zipper domain"/>
    <property type="match status" value="1"/>
</dbReference>
<dbReference type="EMBL" id="CP118375">
    <property type="protein sequence ID" value="WFD42126.1"/>
    <property type="molecule type" value="Genomic_DNA"/>
</dbReference>
<proteinExistence type="predicted"/>
<dbReference type="InterPro" id="IPR046347">
    <property type="entry name" value="bZIP_sf"/>
</dbReference>
<evidence type="ECO:0000256" key="1">
    <source>
        <dbReference type="SAM" id="Coils"/>
    </source>
</evidence>